<dbReference type="Gene3D" id="1.10.357.10">
    <property type="entry name" value="Tetracycline Repressor, domain 2"/>
    <property type="match status" value="1"/>
</dbReference>
<dbReference type="InterPro" id="IPR009057">
    <property type="entry name" value="Homeodomain-like_sf"/>
</dbReference>
<reference evidence="1 2" key="1">
    <citation type="submission" date="2024-03" db="EMBL/GenBank/DDBJ databases">
        <title>Draft genome sequence of Pseudonocardia nematodicida JCM 31783.</title>
        <authorList>
            <person name="Butdee W."/>
            <person name="Duangmal K."/>
        </authorList>
    </citation>
    <scope>NUCLEOTIDE SEQUENCE [LARGE SCALE GENOMIC DNA]</scope>
    <source>
        <strain evidence="1 2">JCM 31783</strain>
    </source>
</reference>
<evidence type="ECO:0008006" key="3">
    <source>
        <dbReference type="Google" id="ProtNLM"/>
    </source>
</evidence>
<protein>
    <recommendedName>
        <fullName evidence="3">TetR family transcriptional regulator</fullName>
    </recommendedName>
</protein>
<keyword evidence="2" id="KW-1185">Reference proteome</keyword>
<name>A0ABV1KDM3_9PSEU</name>
<comment type="caution">
    <text evidence="1">The sequence shown here is derived from an EMBL/GenBank/DDBJ whole genome shotgun (WGS) entry which is preliminary data.</text>
</comment>
<dbReference type="SUPFAM" id="SSF46689">
    <property type="entry name" value="Homeodomain-like"/>
    <property type="match status" value="1"/>
</dbReference>
<dbReference type="EMBL" id="JBEDNQ010000005">
    <property type="protein sequence ID" value="MEQ3551722.1"/>
    <property type="molecule type" value="Genomic_DNA"/>
</dbReference>
<proteinExistence type="predicted"/>
<sequence>MDRAEQDREALLDAALQQWSDGGWSAVDPAAAATLAGLGPGAADEFTSGVDLAAAVFDHIVDERAATTMSAVAQAPPDMVARIRAALTAYLDDIGRDPRRVVALIDAVGCPDLVARRRSANRGFAELIVDGGAESAENRVEPDDLRVAGHFCLGGLGEIILAWLDPRSPVTREQALAHGVRLWEASLSTR</sequence>
<gene>
    <name evidence="1" type="ORF">WIS52_14710</name>
</gene>
<dbReference type="Proteomes" id="UP001494902">
    <property type="component" value="Unassembled WGS sequence"/>
</dbReference>
<evidence type="ECO:0000313" key="2">
    <source>
        <dbReference type="Proteomes" id="UP001494902"/>
    </source>
</evidence>
<evidence type="ECO:0000313" key="1">
    <source>
        <dbReference type="EMBL" id="MEQ3551722.1"/>
    </source>
</evidence>
<dbReference type="RefSeq" id="WP_349298792.1">
    <property type="nucleotide sequence ID" value="NZ_JBEDNQ010000005.1"/>
</dbReference>
<organism evidence="1 2">
    <name type="scientific">Pseudonocardia nematodicida</name>
    <dbReference type="NCBI Taxonomy" id="1206997"/>
    <lineage>
        <taxon>Bacteria</taxon>
        <taxon>Bacillati</taxon>
        <taxon>Actinomycetota</taxon>
        <taxon>Actinomycetes</taxon>
        <taxon>Pseudonocardiales</taxon>
        <taxon>Pseudonocardiaceae</taxon>
        <taxon>Pseudonocardia</taxon>
    </lineage>
</organism>
<accession>A0ABV1KDM3</accession>